<keyword evidence="4" id="KW-0472">Membrane</keyword>
<dbReference type="InterPro" id="IPR012944">
    <property type="entry name" value="SusD_RagB_dom"/>
</dbReference>
<evidence type="ECO:0000259" key="8">
    <source>
        <dbReference type="Pfam" id="PF14322"/>
    </source>
</evidence>
<keyword evidence="3 6" id="KW-0732">Signal</keyword>
<proteinExistence type="inferred from homology"/>
<dbReference type="PROSITE" id="PS51257">
    <property type="entry name" value="PROKAR_LIPOPROTEIN"/>
    <property type="match status" value="1"/>
</dbReference>
<evidence type="ECO:0000256" key="6">
    <source>
        <dbReference type="SAM" id="SignalP"/>
    </source>
</evidence>
<evidence type="ECO:0000256" key="4">
    <source>
        <dbReference type="ARBA" id="ARBA00023136"/>
    </source>
</evidence>
<reference evidence="9" key="2">
    <citation type="journal article" date="2021" name="PeerJ">
        <title>Extensive microbial diversity within the chicken gut microbiome revealed by metagenomics and culture.</title>
        <authorList>
            <person name="Gilroy R."/>
            <person name="Ravi A."/>
            <person name="Getino M."/>
            <person name="Pursley I."/>
            <person name="Horton D.L."/>
            <person name="Alikhan N.F."/>
            <person name="Baker D."/>
            <person name="Gharbi K."/>
            <person name="Hall N."/>
            <person name="Watson M."/>
            <person name="Adriaenssens E.M."/>
            <person name="Foster-Nyarko E."/>
            <person name="Jarju S."/>
            <person name="Secka A."/>
            <person name="Antonio M."/>
            <person name="Oren A."/>
            <person name="Chaudhuri R.R."/>
            <person name="La Ragione R."/>
            <person name="Hildebrand F."/>
            <person name="Pallen M.J."/>
        </authorList>
    </citation>
    <scope>NUCLEOTIDE SEQUENCE</scope>
    <source>
        <strain evidence="9">B2-22910</strain>
    </source>
</reference>
<dbReference type="AlphaFoldDB" id="A0A9D9IE95"/>
<feature type="domain" description="RagB/SusD" evidence="7">
    <location>
        <begin position="341"/>
        <end position="561"/>
    </location>
</feature>
<gene>
    <name evidence="9" type="ORF">IAB82_02465</name>
</gene>
<comment type="similarity">
    <text evidence="2">Belongs to the SusD family.</text>
</comment>
<feature type="signal peptide" evidence="6">
    <location>
        <begin position="1"/>
        <end position="19"/>
    </location>
</feature>
<sequence length="655" mass="73315">MKKTIYRALLLPFGLFALASCSDFLEKQPLSNVSPETFFTESAHLEAYCNNMHTVFPTHTGTNGTYGRFTADQNSDNMAGTSHNDNFLLRRVTVPSSGSYDSFSTIRTINLFLQRTAENLENGSLADTPVNRHYIGEMYFFRAYVYYSFMVTYGDMPIITEVLDNMTYEELTEANKRQPRNMVARFILEDLDRAVERLQDKGSEPTANRRVNKQVAQLFKSRVALFEGTWEKYHSGTARVPDKAAGWPGASMDYNADFNYDNASEVQFFLNAAMEAAKAVADFRPLNESEEYVNLWNQSNISTLDAMSDVLLARLYSEDAQYMNPVVGATHGYSNSVSGVDGIMNGGNTGYTKSLMDAFLMTNGLPIYAAGSGYQGDVTIAQALEGRDGRIANSVAKEGDKIINNVNFYIPCLGQAGNVSASSTGYIPHLGYIDDDAVEYNSPYSLQLPLFRVAEAYINYVEADYEIDGNLSATGEEYWKSLRRRAGVSDDIQATIAATDLSRENDLAKYSGSSTVDPTLYNIRRERRCELFAADGLRLNDLYRWRSLDQMKNMNFYGINYWDHYVDLFDATYGDGAAEILGLSPESDGKYLRLYSRDNLMVNGYTFDPANYLSPLSYDVFRLACETEGDVSTTVVYQNPDWPITAGEYSLNSGN</sequence>
<protein>
    <submittedName>
        <fullName evidence="9">RagB/SusD family nutrient uptake outer membrane protein</fullName>
    </submittedName>
</protein>
<dbReference type="EMBL" id="JADIMB010000036">
    <property type="protein sequence ID" value="MBO8470640.1"/>
    <property type="molecule type" value="Genomic_DNA"/>
</dbReference>
<evidence type="ECO:0000256" key="5">
    <source>
        <dbReference type="ARBA" id="ARBA00023237"/>
    </source>
</evidence>
<feature type="domain" description="SusD-like N-terminal" evidence="8">
    <location>
        <begin position="23"/>
        <end position="225"/>
    </location>
</feature>
<organism evidence="9 10">
    <name type="scientific">Candidatus Cryptobacteroides faecavium</name>
    <dbReference type="NCBI Taxonomy" id="2840762"/>
    <lineage>
        <taxon>Bacteria</taxon>
        <taxon>Pseudomonadati</taxon>
        <taxon>Bacteroidota</taxon>
        <taxon>Bacteroidia</taxon>
        <taxon>Bacteroidales</taxon>
        <taxon>Candidatus Cryptobacteroides</taxon>
    </lineage>
</organism>
<comment type="caution">
    <text evidence="9">The sequence shown here is derived from an EMBL/GenBank/DDBJ whole genome shotgun (WGS) entry which is preliminary data.</text>
</comment>
<accession>A0A9D9IE95</accession>
<dbReference type="Gene3D" id="1.25.40.390">
    <property type="match status" value="1"/>
</dbReference>
<dbReference type="SUPFAM" id="SSF48452">
    <property type="entry name" value="TPR-like"/>
    <property type="match status" value="1"/>
</dbReference>
<name>A0A9D9IE95_9BACT</name>
<comment type="subcellular location">
    <subcellularLocation>
        <location evidence="1">Cell outer membrane</location>
    </subcellularLocation>
</comment>
<feature type="chain" id="PRO_5039457629" evidence="6">
    <location>
        <begin position="20"/>
        <end position="655"/>
    </location>
</feature>
<evidence type="ECO:0000313" key="9">
    <source>
        <dbReference type="EMBL" id="MBO8470640.1"/>
    </source>
</evidence>
<dbReference type="Proteomes" id="UP000823603">
    <property type="component" value="Unassembled WGS sequence"/>
</dbReference>
<evidence type="ECO:0000256" key="1">
    <source>
        <dbReference type="ARBA" id="ARBA00004442"/>
    </source>
</evidence>
<evidence type="ECO:0000259" key="7">
    <source>
        <dbReference type="Pfam" id="PF07980"/>
    </source>
</evidence>
<dbReference type="InterPro" id="IPR033985">
    <property type="entry name" value="SusD-like_N"/>
</dbReference>
<evidence type="ECO:0000256" key="3">
    <source>
        <dbReference type="ARBA" id="ARBA00022729"/>
    </source>
</evidence>
<dbReference type="GO" id="GO:0009279">
    <property type="term" value="C:cell outer membrane"/>
    <property type="evidence" value="ECO:0007669"/>
    <property type="project" value="UniProtKB-SubCell"/>
</dbReference>
<reference evidence="9" key="1">
    <citation type="submission" date="2020-10" db="EMBL/GenBank/DDBJ databases">
        <authorList>
            <person name="Gilroy R."/>
        </authorList>
    </citation>
    <scope>NUCLEOTIDE SEQUENCE</scope>
    <source>
        <strain evidence="9">B2-22910</strain>
    </source>
</reference>
<dbReference type="Pfam" id="PF07980">
    <property type="entry name" value="SusD_RagB"/>
    <property type="match status" value="1"/>
</dbReference>
<evidence type="ECO:0000256" key="2">
    <source>
        <dbReference type="ARBA" id="ARBA00006275"/>
    </source>
</evidence>
<evidence type="ECO:0000313" key="10">
    <source>
        <dbReference type="Proteomes" id="UP000823603"/>
    </source>
</evidence>
<keyword evidence="5" id="KW-0998">Cell outer membrane</keyword>
<dbReference type="InterPro" id="IPR011990">
    <property type="entry name" value="TPR-like_helical_dom_sf"/>
</dbReference>
<dbReference type="Pfam" id="PF14322">
    <property type="entry name" value="SusD-like_3"/>
    <property type="match status" value="1"/>
</dbReference>